<dbReference type="InterPro" id="IPR007627">
    <property type="entry name" value="RNA_pol_sigma70_r2"/>
</dbReference>
<dbReference type="InterPro" id="IPR013249">
    <property type="entry name" value="RNA_pol_sigma70_r4_t2"/>
</dbReference>
<feature type="domain" description="RNA polymerase sigma factor 70 region 4 type 2" evidence="2">
    <location>
        <begin position="117"/>
        <end position="167"/>
    </location>
</feature>
<evidence type="ECO:0000313" key="3">
    <source>
        <dbReference type="EMBL" id="SPF40841.1"/>
    </source>
</evidence>
<evidence type="ECO:0000259" key="2">
    <source>
        <dbReference type="Pfam" id="PF08281"/>
    </source>
</evidence>
<dbReference type="SUPFAM" id="SSF88659">
    <property type="entry name" value="Sigma3 and sigma4 domains of RNA polymerase sigma factors"/>
    <property type="match status" value="1"/>
</dbReference>
<dbReference type="InterPro" id="IPR013324">
    <property type="entry name" value="RNA_pol_sigma_r3/r4-like"/>
</dbReference>
<dbReference type="NCBIfam" id="TIGR02937">
    <property type="entry name" value="sigma70-ECF"/>
    <property type="match status" value="1"/>
</dbReference>
<dbReference type="Pfam" id="PF04542">
    <property type="entry name" value="Sigma70_r2"/>
    <property type="match status" value="1"/>
</dbReference>
<dbReference type="InterPro" id="IPR052944">
    <property type="entry name" value="Sporulation_related"/>
</dbReference>
<dbReference type="InterPro" id="IPR013325">
    <property type="entry name" value="RNA_pol_sigma_r2"/>
</dbReference>
<dbReference type="GO" id="GO:0006352">
    <property type="term" value="P:DNA-templated transcription initiation"/>
    <property type="evidence" value="ECO:0007669"/>
    <property type="project" value="InterPro"/>
</dbReference>
<dbReference type="PANTHER" id="PTHR37507:SF2">
    <property type="entry name" value="SPORULATION PROTEIN YDCC"/>
    <property type="match status" value="1"/>
</dbReference>
<dbReference type="GO" id="GO:0003677">
    <property type="term" value="F:DNA binding"/>
    <property type="evidence" value="ECO:0007669"/>
    <property type="project" value="InterPro"/>
</dbReference>
<dbReference type="CDD" id="cd06171">
    <property type="entry name" value="Sigma70_r4"/>
    <property type="match status" value="1"/>
</dbReference>
<reference evidence="4" key="1">
    <citation type="submission" date="2018-02" db="EMBL/GenBank/DDBJ databases">
        <authorList>
            <person name="Hausmann B."/>
        </authorList>
    </citation>
    <scope>NUCLEOTIDE SEQUENCE [LARGE SCALE GENOMIC DNA]</scope>
    <source>
        <strain evidence="4">Peat soil MAG SbF1</strain>
    </source>
</reference>
<proteinExistence type="predicted"/>
<dbReference type="EMBL" id="OMOF01000153">
    <property type="protein sequence ID" value="SPF40841.1"/>
    <property type="molecule type" value="Genomic_DNA"/>
</dbReference>
<dbReference type="Gene3D" id="1.10.1740.10">
    <property type="match status" value="1"/>
</dbReference>
<evidence type="ECO:0000259" key="1">
    <source>
        <dbReference type="Pfam" id="PF04542"/>
    </source>
</evidence>
<organism evidence="3 4">
    <name type="scientific">Candidatus Desulfosporosinus infrequens</name>
    <dbReference type="NCBI Taxonomy" id="2043169"/>
    <lineage>
        <taxon>Bacteria</taxon>
        <taxon>Bacillati</taxon>
        <taxon>Bacillota</taxon>
        <taxon>Clostridia</taxon>
        <taxon>Eubacteriales</taxon>
        <taxon>Desulfitobacteriaceae</taxon>
        <taxon>Desulfosporosinus</taxon>
    </lineage>
</organism>
<dbReference type="SUPFAM" id="SSF89392">
    <property type="entry name" value="Prokaryotic lipoproteins and lipoprotein localization factors"/>
    <property type="match status" value="1"/>
</dbReference>
<name>A0A2U3KMF1_9FIRM</name>
<accession>A0A2U3KMF1</accession>
<dbReference type="SUPFAM" id="SSF88946">
    <property type="entry name" value="Sigma2 domain of RNA polymerase sigma factors"/>
    <property type="match status" value="1"/>
</dbReference>
<dbReference type="Gene3D" id="1.10.10.10">
    <property type="entry name" value="Winged helix-like DNA-binding domain superfamily/Winged helix DNA-binding domain"/>
    <property type="match status" value="1"/>
</dbReference>
<evidence type="ECO:0000313" key="4">
    <source>
        <dbReference type="Proteomes" id="UP000238916"/>
    </source>
</evidence>
<dbReference type="InterPro" id="IPR014284">
    <property type="entry name" value="RNA_pol_sigma-70_dom"/>
</dbReference>
<dbReference type="InterPro" id="IPR036388">
    <property type="entry name" value="WH-like_DNA-bd_sf"/>
</dbReference>
<gene>
    <name evidence="3" type="ORF">SBF1_2360015</name>
</gene>
<dbReference type="Pfam" id="PF08281">
    <property type="entry name" value="Sigma70_r4_2"/>
    <property type="match status" value="1"/>
</dbReference>
<dbReference type="GO" id="GO:0016987">
    <property type="term" value="F:sigma factor activity"/>
    <property type="evidence" value="ECO:0007669"/>
    <property type="project" value="InterPro"/>
</dbReference>
<dbReference type="Proteomes" id="UP000238916">
    <property type="component" value="Unassembled WGS sequence"/>
</dbReference>
<dbReference type="InterPro" id="IPR029046">
    <property type="entry name" value="LolA/LolB/LppX"/>
</dbReference>
<dbReference type="PANTHER" id="PTHR37507">
    <property type="entry name" value="SPORULATION PROTEIN YDCC"/>
    <property type="match status" value="1"/>
</dbReference>
<dbReference type="Gene3D" id="2.50.20.10">
    <property type="entry name" value="Lipoprotein localisation LolA/LolB/LppX"/>
    <property type="match status" value="1"/>
</dbReference>
<protein>
    <submittedName>
        <fullName evidence="3">RNA polymerase sigma factor, sigma-70 family</fullName>
    </submittedName>
</protein>
<sequence length="595" mass="67478">MIEQNAGLIKKAQAGDLLAWESLLATVYPPALRQALALLRDGDLAEDAVQNALIKMHTHLHSLVEITAFSAWWRRIVTNEVYMILRLKQKETQGLDEGIFQQIGLAVDEMVVLRCELARALQLLPFDQQQVVIDVDLMGVSLLEVAGRNQIPLGTVKSRLFRAREKLQHELETFREGRKEKKTMDKTTQDTIAHDLTGLFYNYLDGTMNGAERARFELDLVGHPEWEKELRHHKDFLTLLHTLTGKMTLTSAEIMEKIQTVTAKIKDYEQIVDDTYFEQGSPQTLTTHTWFQTPDMYRIESHHPVLGEAVIVVRGIEVLSYMKDAKQAVKTKIGEGLKEQMGLDFADSLKLMAADKDSRPLGTEYVNGRPALHLQFNQKVDGKGDMVTHLWMDKDTWMPLVTELYNAGHELVQRKVVRELRLNQGLPDQLFNLLLPPDIEVQDKTKDKDIVQAIEEITLQEVQERMGEQPYLSEESKPCGVYQAKYQWIKMTSGEGGLLTQYFVPGDPLPKLNVTQSKFAHANLPPQLPLTPVGFDFAGEEVEGSYLEVSHKPIKGIIAWNHTDHYFTVSGDFDQKGLLFAISKLSLAGSHDKDE</sequence>
<dbReference type="AlphaFoldDB" id="A0A2U3KMF1"/>
<feature type="domain" description="RNA polymerase sigma-70 region 2" evidence="1">
    <location>
        <begin position="26"/>
        <end position="89"/>
    </location>
</feature>